<sequence>MIIFLAGLKQIPETLYEAAAIDGAGPFRRFWNITLPSLTPIIFFNLVMQIINAFQAFTPAYIVGGGQGGAIDSTLFYTLYLYIKAFTEFKMGYASALAWVLLVICGVFTWLLFLSSRKWVHYES</sequence>
<comment type="subcellular location">
    <subcellularLocation>
        <location evidence="1 7">Cell membrane</location>
        <topology evidence="1 7">Multi-pass membrane protein</topology>
    </subcellularLocation>
</comment>
<dbReference type="PANTHER" id="PTHR30193">
    <property type="entry name" value="ABC TRANSPORTER PERMEASE PROTEIN"/>
    <property type="match status" value="1"/>
</dbReference>
<keyword evidence="6 7" id="KW-0472">Membrane</keyword>
<keyword evidence="2 7" id="KW-0813">Transport</keyword>
<dbReference type="Gene3D" id="1.10.3720.10">
    <property type="entry name" value="MetI-like"/>
    <property type="match status" value="1"/>
</dbReference>
<dbReference type="PROSITE" id="PS50928">
    <property type="entry name" value="ABC_TM1"/>
    <property type="match status" value="1"/>
</dbReference>
<evidence type="ECO:0000256" key="2">
    <source>
        <dbReference type="ARBA" id="ARBA00022448"/>
    </source>
</evidence>
<evidence type="ECO:0000256" key="6">
    <source>
        <dbReference type="ARBA" id="ARBA00023136"/>
    </source>
</evidence>
<dbReference type="Proteomes" id="UP000681526">
    <property type="component" value="Unassembled WGS sequence"/>
</dbReference>
<keyword evidence="5 7" id="KW-1133">Transmembrane helix</keyword>
<dbReference type="InterPro" id="IPR035906">
    <property type="entry name" value="MetI-like_sf"/>
</dbReference>
<evidence type="ECO:0000256" key="7">
    <source>
        <dbReference type="RuleBase" id="RU363032"/>
    </source>
</evidence>
<dbReference type="InterPro" id="IPR051393">
    <property type="entry name" value="ABC_transporter_permease"/>
</dbReference>
<feature type="transmembrane region" description="Helical" evidence="7">
    <location>
        <begin position="60"/>
        <end position="83"/>
    </location>
</feature>
<evidence type="ECO:0000256" key="3">
    <source>
        <dbReference type="ARBA" id="ARBA00022475"/>
    </source>
</evidence>
<evidence type="ECO:0000256" key="4">
    <source>
        <dbReference type="ARBA" id="ARBA00022692"/>
    </source>
</evidence>
<feature type="transmembrane region" description="Helical" evidence="7">
    <location>
        <begin position="30"/>
        <end position="48"/>
    </location>
</feature>
<protein>
    <recommendedName>
        <fullName evidence="8">ABC transmembrane type-1 domain-containing protein</fullName>
    </recommendedName>
</protein>
<dbReference type="EMBL" id="CAJRAY010000018">
    <property type="protein sequence ID" value="CAG5080036.1"/>
    <property type="molecule type" value="Genomic_DNA"/>
</dbReference>
<evidence type="ECO:0000313" key="10">
    <source>
        <dbReference type="Proteomes" id="UP000681526"/>
    </source>
</evidence>
<feature type="transmembrane region" description="Helical" evidence="7">
    <location>
        <begin position="95"/>
        <end position="114"/>
    </location>
</feature>
<comment type="similarity">
    <text evidence="7">Belongs to the binding-protein-dependent transport system permease family.</text>
</comment>
<keyword evidence="4 7" id="KW-0812">Transmembrane</keyword>
<dbReference type="SUPFAM" id="SSF161098">
    <property type="entry name" value="MetI-like"/>
    <property type="match status" value="1"/>
</dbReference>
<dbReference type="CDD" id="cd06261">
    <property type="entry name" value="TM_PBP2"/>
    <property type="match status" value="1"/>
</dbReference>
<evidence type="ECO:0000313" key="9">
    <source>
        <dbReference type="EMBL" id="CAG5080036.1"/>
    </source>
</evidence>
<organism evidence="9 10">
    <name type="scientific">Thermobacillus xylanilyticus</name>
    <dbReference type="NCBI Taxonomy" id="76633"/>
    <lineage>
        <taxon>Bacteria</taxon>
        <taxon>Bacillati</taxon>
        <taxon>Bacillota</taxon>
        <taxon>Bacilli</taxon>
        <taxon>Bacillales</taxon>
        <taxon>Paenibacillaceae</taxon>
        <taxon>Thermobacillus</taxon>
    </lineage>
</organism>
<proteinExistence type="inferred from homology"/>
<dbReference type="PANTHER" id="PTHR30193:SF1">
    <property type="entry name" value="ABC TRANSPORTER PERMEASE PROTEIN YESP-RELATED"/>
    <property type="match status" value="1"/>
</dbReference>
<reference evidence="9 10" key="1">
    <citation type="submission" date="2021-04" db="EMBL/GenBank/DDBJ databases">
        <authorList>
            <person name="Rakotoarivonina H."/>
        </authorList>
    </citation>
    <scope>NUCLEOTIDE SEQUENCE [LARGE SCALE GENOMIC DNA]</scope>
    <source>
        <strain evidence="9 10">XE</strain>
    </source>
</reference>
<dbReference type="InterPro" id="IPR000515">
    <property type="entry name" value="MetI-like"/>
</dbReference>
<dbReference type="Pfam" id="PF00528">
    <property type="entry name" value="BPD_transp_1"/>
    <property type="match status" value="1"/>
</dbReference>
<evidence type="ECO:0000256" key="5">
    <source>
        <dbReference type="ARBA" id="ARBA00022989"/>
    </source>
</evidence>
<feature type="domain" description="ABC transmembrane type-1" evidence="8">
    <location>
        <begin position="1"/>
        <end position="112"/>
    </location>
</feature>
<keyword evidence="10" id="KW-1185">Reference proteome</keyword>
<gene>
    <name evidence="9" type="primary">txxe 3899</name>
    <name evidence="9" type="ORF">TXXE_03735</name>
</gene>
<name>A0ABM8V0Y8_THEXY</name>
<keyword evidence="3" id="KW-1003">Cell membrane</keyword>
<evidence type="ECO:0000256" key="1">
    <source>
        <dbReference type="ARBA" id="ARBA00004651"/>
    </source>
</evidence>
<evidence type="ECO:0000259" key="8">
    <source>
        <dbReference type="PROSITE" id="PS50928"/>
    </source>
</evidence>
<accession>A0ABM8V0Y8</accession>
<comment type="caution">
    <text evidence="9">The sequence shown here is derived from an EMBL/GenBank/DDBJ whole genome shotgun (WGS) entry which is preliminary data.</text>
</comment>